<evidence type="ECO:0000313" key="4">
    <source>
        <dbReference type="Proteomes" id="UP000264702"/>
    </source>
</evidence>
<feature type="signal peptide" evidence="1">
    <location>
        <begin position="1"/>
        <end position="35"/>
    </location>
</feature>
<dbReference type="Gene3D" id="2.160.20.10">
    <property type="entry name" value="Single-stranded right-handed beta-helix, Pectin lyase-like"/>
    <property type="match status" value="2"/>
</dbReference>
<dbReference type="Proteomes" id="UP000264702">
    <property type="component" value="Unassembled WGS sequence"/>
</dbReference>
<reference evidence="3 4" key="1">
    <citation type="submission" date="2018-08" db="EMBL/GenBank/DDBJ databases">
        <title>Acidipila sp. 4G-K13, an acidobacterium isolated from forest soil.</title>
        <authorList>
            <person name="Gao Z.-H."/>
            <person name="Qiu L.-H."/>
        </authorList>
    </citation>
    <scope>NUCLEOTIDE SEQUENCE [LARGE SCALE GENOMIC DNA]</scope>
    <source>
        <strain evidence="3 4">4G-K13</strain>
    </source>
</reference>
<dbReference type="Pfam" id="PF13229">
    <property type="entry name" value="Beta_helix"/>
    <property type="match status" value="1"/>
</dbReference>
<dbReference type="SUPFAM" id="SSF51126">
    <property type="entry name" value="Pectin lyase-like"/>
    <property type="match status" value="1"/>
</dbReference>
<comment type="caution">
    <text evidence="3">The sequence shown here is derived from an EMBL/GenBank/DDBJ whole genome shotgun (WGS) entry which is preliminary data.</text>
</comment>
<dbReference type="InterPro" id="IPR012334">
    <property type="entry name" value="Pectin_lyas_fold"/>
</dbReference>
<protein>
    <submittedName>
        <fullName evidence="3">DUF1565 domain-containing protein</fullName>
    </submittedName>
</protein>
<evidence type="ECO:0000259" key="2">
    <source>
        <dbReference type="Pfam" id="PF13229"/>
    </source>
</evidence>
<dbReference type="InterPro" id="IPR039448">
    <property type="entry name" value="Beta_helix"/>
</dbReference>
<dbReference type="InterPro" id="IPR011050">
    <property type="entry name" value="Pectin_lyase_fold/virulence"/>
</dbReference>
<dbReference type="AlphaFoldDB" id="A0A372INS6"/>
<dbReference type="EMBL" id="QVQT01000004">
    <property type="protein sequence ID" value="RFU16401.1"/>
    <property type="molecule type" value="Genomic_DNA"/>
</dbReference>
<gene>
    <name evidence="3" type="ORF">D0Y96_13525</name>
</gene>
<organism evidence="3 4">
    <name type="scientific">Paracidobacterium acidisoli</name>
    <dbReference type="NCBI Taxonomy" id="2303751"/>
    <lineage>
        <taxon>Bacteria</taxon>
        <taxon>Pseudomonadati</taxon>
        <taxon>Acidobacteriota</taxon>
        <taxon>Terriglobia</taxon>
        <taxon>Terriglobales</taxon>
        <taxon>Acidobacteriaceae</taxon>
        <taxon>Paracidobacterium</taxon>
    </lineage>
</organism>
<feature type="chain" id="PRO_5016745142" evidence="1">
    <location>
        <begin position="36"/>
        <end position="450"/>
    </location>
</feature>
<proteinExistence type="predicted"/>
<feature type="domain" description="Right handed beta helix" evidence="2">
    <location>
        <begin position="104"/>
        <end position="242"/>
    </location>
</feature>
<sequence length="450" mass="46021">MFQHLRMIRHGKIHGYAVRCFIGLALLSSFGVCSAAAAVLCVNPGGKAGCKSTIAAAVAAAAPGDTIEVAQGTYAEDVTITKPLSLVAAQNAHPTINATGLPNGIFINGMSAAPHAGVAQVLVSGFSIHGADFEGILVVNASDVTLVDNHIFDNNQSLDIADSACPGIPAFETNEGDDCGEGIHLMGANHTSVVRNESDHNSGGILISDETGPSFDNLISENYIHDNPYDCGITMASHGPATTVIPTATVSFGVIHNTISHNVSARNGLQLPGAGAGVGIFAPFPGTTASGNVVIGNEILNNGLPGVTMHNHAAAPAPAPAVNLNNNVIIGNHISGNAADTEDAATAGPTGINLYSVAPVYGTQISQNVIDDEAIDIAFKAPAGRVDAHFNDFGRNAIGVDNLGMGNIDATENWWNCAAGPAGKKCATAAGSNVWSTPWLTSPFDFDHGR</sequence>
<evidence type="ECO:0000313" key="3">
    <source>
        <dbReference type="EMBL" id="RFU16401.1"/>
    </source>
</evidence>
<dbReference type="InterPro" id="IPR006626">
    <property type="entry name" value="PbH1"/>
</dbReference>
<accession>A0A372INS6</accession>
<keyword evidence="4" id="KW-1185">Reference proteome</keyword>
<evidence type="ECO:0000256" key="1">
    <source>
        <dbReference type="SAM" id="SignalP"/>
    </source>
</evidence>
<dbReference type="SMART" id="SM00710">
    <property type="entry name" value="PbH1"/>
    <property type="match status" value="7"/>
</dbReference>
<name>A0A372INS6_9BACT</name>
<keyword evidence="1" id="KW-0732">Signal</keyword>